<reference evidence="3" key="1">
    <citation type="submission" date="2022-10" db="EMBL/GenBank/DDBJ databases">
        <title>The WGS of Solirubrobacter ginsenosidimutans DSM 21036.</title>
        <authorList>
            <person name="Jiang Z."/>
        </authorList>
    </citation>
    <scope>NUCLEOTIDE SEQUENCE</scope>
    <source>
        <strain evidence="3">DSM 21036</strain>
    </source>
</reference>
<dbReference type="InterPro" id="IPR000644">
    <property type="entry name" value="CBS_dom"/>
</dbReference>
<dbReference type="SUPFAM" id="SSF54631">
    <property type="entry name" value="CBS-domain pair"/>
    <property type="match status" value="1"/>
</dbReference>
<organism evidence="3 4">
    <name type="scientific">Solirubrobacter ginsenosidimutans</name>
    <dbReference type="NCBI Taxonomy" id="490573"/>
    <lineage>
        <taxon>Bacteria</taxon>
        <taxon>Bacillati</taxon>
        <taxon>Actinomycetota</taxon>
        <taxon>Thermoleophilia</taxon>
        <taxon>Solirubrobacterales</taxon>
        <taxon>Solirubrobacteraceae</taxon>
        <taxon>Solirubrobacter</taxon>
    </lineage>
</organism>
<dbReference type="Proteomes" id="UP001149140">
    <property type="component" value="Unassembled WGS sequence"/>
</dbReference>
<dbReference type="EMBL" id="JAPDOD010000002">
    <property type="protein sequence ID" value="MDA0159378.1"/>
    <property type="molecule type" value="Genomic_DNA"/>
</dbReference>
<accession>A0A9X3MQK1</accession>
<name>A0A9X3MQK1_9ACTN</name>
<feature type="region of interest" description="Disordered" evidence="1">
    <location>
        <begin position="60"/>
        <end position="84"/>
    </location>
</feature>
<dbReference type="Gene3D" id="3.10.580.10">
    <property type="entry name" value="CBS-domain"/>
    <property type="match status" value="1"/>
</dbReference>
<gene>
    <name evidence="3" type="ORF">OM076_03795</name>
</gene>
<dbReference type="InterPro" id="IPR046342">
    <property type="entry name" value="CBS_dom_sf"/>
</dbReference>
<dbReference type="RefSeq" id="WP_270038056.1">
    <property type="nucleotide sequence ID" value="NZ_JAPDOD010000002.1"/>
</dbReference>
<keyword evidence="4" id="KW-1185">Reference proteome</keyword>
<dbReference type="Pfam" id="PF00571">
    <property type="entry name" value="CBS"/>
    <property type="match status" value="2"/>
</dbReference>
<feature type="domain" description="CBS" evidence="2">
    <location>
        <begin position="79"/>
        <end position="116"/>
    </location>
</feature>
<proteinExistence type="predicted"/>
<protein>
    <submittedName>
        <fullName evidence="3">CBS domain-containing protein</fullName>
    </submittedName>
</protein>
<comment type="caution">
    <text evidence="3">The sequence shown here is derived from an EMBL/GenBank/DDBJ whole genome shotgun (WGS) entry which is preliminary data.</text>
</comment>
<evidence type="ECO:0000256" key="1">
    <source>
        <dbReference type="SAM" id="MobiDB-lite"/>
    </source>
</evidence>
<feature type="domain" description="CBS" evidence="2">
    <location>
        <begin position="16"/>
        <end position="64"/>
    </location>
</feature>
<evidence type="ECO:0000313" key="4">
    <source>
        <dbReference type="Proteomes" id="UP001149140"/>
    </source>
</evidence>
<evidence type="ECO:0000313" key="3">
    <source>
        <dbReference type="EMBL" id="MDA0159378.1"/>
    </source>
</evidence>
<dbReference type="AlphaFoldDB" id="A0A9X3MQK1"/>
<evidence type="ECO:0000259" key="2">
    <source>
        <dbReference type="Pfam" id="PF00571"/>
    </source>
</evidence>
<sequence length="130" mass="13712">MSSTIHIPLDEAGPTVDHVMMRGAETVGPDMPLADARAFFSPRKKLLLVTDGDRFLGTLTPDDLPESGDGPIGPHVNADAPRVTPADPVSAAMALVAAEGMTRIPVVAGDQLEGMVCFNRSHEAFCIYPS</sequence>